<protein>
    <submittedName>
        <fullName evidence="1">Uncharacterized protein</fullName>
    </submittedName>
</protein>
<sequence length="131" mass="15315">MKKQIVYLLFYAFVCTACFYFRPGAAHRAGWEAMVPVDERRADVSKELMDRNVGRYQLKPTFIFNVRREGDRLMVGITNQPTHRVYPINETVWFYRVVDAALRFDEFKDGKAQTVTLLQNGIEQTAERISD</sequence>
<comment type="caution">
    <text evidence="1">The sequence shown here is derived from an EMBL/GenBank/DDBJ whole genome shotgun (WGS) entry which is preliminary data.</text>
</comment>
<gene>
    <name evidence="1" type="ORF">LF1_26750</name>
</gene>
<dbReference type="Proteomes" id="UP000322699">
    <property type="component" value="Unassembled WGS sequence"/>
</dbReference>
<reference evidence="1 2" key="1">
    <citation type="submission" date="2019-08" db="EMBL/GenBank/DDBJ databases">
        <title>Deep-cultivation of Planctomycetes and their phenomic and genomic characterization uncovers novel biology.</title>
        <authorList>
            <person name="Wiegand S."/>
            <person name="Jogler M."/>
            <person name="Boedeker C."/>
            <person name="Pinto D."/>
            <person name="Vollmers J."/>
            <person name="Rivas-Marin E."/>
            <person name="Kohn T."/>
            <person name="Peeters S.H."/>
            <person name="Heuer A."/>
            <person name="Rast P."/>
            <person name="Oberbeckmann S."/>
            <person name="Bunk B."/>
            <person name="Jeske O."/>
            <person name="Meyerdierks A."/>
            <person name="Storesund J.E."/>
            <person name="Kallscheuer N."/>
            <person name="Luecker S."/>
            <person name="Lage O.M."/>
            <person name="Pohl T."/>
            <person name="Merkel B.J."/>
            <person name="Hornburger P."/>
            <person name="Mueller R.-W."/>
            <person name="Bruemmer F."/>
            <person name="Labrenz M."/>
            <person name="Spormann A.M."/>
            <person name="Op Den Camp H."/>
            <person name="Overmann J."/>
            <person name="Amann R."/>
            <person name="Jetten M.S.M."/>
            <person name="Mascher T."/>
            <person name="Medema M.H."/>
            <person name="Devos D.P."/>
            <person name="Kaster A.-K."/>
            <person name="Ovreas L."/>
            <person name="Rohde M."/>
            <person name="Galperin M.Y."/>
            <person name="Jogler C."/>
        </authorList>
    </citation>
    <scope>NUCLEOTIDE SEQUENCE [LARGE SCALE GENOMIC DNA]</scope>
    <source>
        <strain evidence="1 2">LF1</strain>
    </source>
</reference>
<dbReference type="AlphaFoldDB" id="A0A5B1CHV6"/>
<keyword evidence="2" id="KW-1185">Reference proteome</keyword>
<dbReference type="RefSeq" id="WP_068263161.1">
    <property type="nucleotide sequence ID" value="NZ_LWSK01000044.1"/>
</dbReference>
<dbReference type="EMBL" id="VRLW01000001">
    <property type="protein sequence ID" value="KAA1260136.1"/>
    <property type="molecule type" value="Genomic_DNA"/>
</dbReference>
<name>A0A5B1CHV6_9BACT</name>
<dbReference type="OrthoDB" id="9803467at2"/>
<organism evidence="1 2">
    <name type="scientific">Rubripirellula obstinata</name>
    <dbReference type="NCBI Taxonomy" id="406547"/>
    <lineage>
        <taxon>Bacteria</taxon>
        <taxon>Pseudomonadati</taxon>
        <taxon>Planctomycetota</taxon>
        <taxon>Planctomycetia</taxon>
        <taxon>Pirellulales</taxon>
        <taxon>Pirellulaceae</taxon>
        <taxon>Rubripirellula</taxon>
    </lineage>
</organism>
<evidence type="ECO:0000313" key="1">
    <source>
        <dbReference type="EMBL" id="KAA1260136.1"/>
    </source>
</evidence>
<accession>A0A5B1CHV6</accession>
<evidence type="ECO:0000313" key="2">
    <source>
        <dbReference type="Proteomes" id="UP000322699"/>
    </source>
</evidence>
<proteinExistence type="predicted"/>